<dbReference type="SUPFAM" id="SSF49764">
    <property type="entry name" value="HSP20-like chaperones"/>
    <property type="match status" value="1"/>
</dbReference>
<proteinExistence type="inferred from homology"/>
<dbReference type="EMBL" id="JANBPU010000076">
    <property type="protein sequence ID" value="KAJ1917260.1"/>
    <property type="molecule type" value="Genomic_DNA"/>
</dbReference>
<comment type="caution">
    <text evidence="4">The sequence shown here is derived from an EMBL/GenBank/DDBJ whole genome shotgun (WGS) entry which is preliminary data.</text>
</comment>
<dbReference type="InterPro" id="IPR039742">
    <property type="entry name" value="Shq1"/>
</dbReference>
<protein>
    <recommendedName>
        <fullName evidence="3">CS domain-containing protein</fullName>
    </recommendedName>
</protein>
<evidence type="ECO:0000313" key="4">
    <source>
        <dbReference type="EMBL" id="KAJ1917260.1"/>
    </source>
</evidence>
<dbReference type="InterPro" id="IPR007009">
    <property type="entry name" value="Shq1_C"/>
</dbReference>
<feature type="compositionally biased region" description="Basic and acidic residues" evidence="2">
    <location>
        <begin position="569"/>
        <end position="584"/>
    </location>
</feature>
<evidence type="ECO:0000313" key="5">
    <source>
        <dbReference type="Proteomes" id="UP001150538"/>
    </source>
</evidence>
<feature type="compositionally biased region" description="Acidic residues" evidence="2">
    <location>
        <begin position="454"/>
        <end position="472"/>
    </location>
</feature>
<dbReference type="InterPro" id="IPR007052">
    <property type="entry name" value="CS_dom"/>
</dbReference>
<dbReference type="Proteomes" id="UP001150538">
    <property type="component" value="Unassembled WGS sequence"/>
</dbReference>
<dbReference type="OrthoDB" id="73639at2759"/>
<dbReference type="PANTHER" id="PTHR12967">
    <property type="entry name" value="PROTEIN SHQ1 HOMOLOG"/>
    <property type="match status" value="1"/>
</dbReference>
<evidence type="ECO:0000256" key="1">
    <source>
        <dbReference type="ARBA" id="ARBA00005607"/>
    </source>
</evidence>
<dbReference type="GO" id="GO:0000493">
    <property type="term" value="P:box H/ACA snoRNP assembly"/>
    <property type="evidence" value="ECO:0007669"/>
    <property type="project" value="InterPro"/>
</dbReference>
<dbReference type="InterPro" id="IPR048696">
    <property type="entry name" value="SHQ1-like_CS"/>
</dbReference>
<dbReference type="PANTHER" id="PTHR12967:SF0">
    <property type="entry name" value="PROTEIN SHQ1 HOMOLOG"/>
    <property type="match status" value="1"/>
</dbReference>
<dbReference type="Gene3D" id="2.60.40.790">
    <property type="match status" value="1"/>
</dbReference>
<name>A0A9W7ZVY2_9FUNG</name>
<sequence length="584" mass="66079">MITPKFSVIQDDKRVYISINAPYIRTQEIDFDVQGSQFKFHAKPYYLRLELPGNVVEDEDSTASFDVGKGCVEVRLTKATPGEHFPDLDLITKLLATKSQIHGAQRPESKIPLIQKIGSDLKSVERVDKDTLEDFDWELPQEIYNSDDEDESKTLIKNVYYGFDQRYNGWFAHVDEMANDINEIAVPEKMSSNERRAQRVEAQNDKFDEDYYISDYMYDDEILEVVGLKSPYHAALRQLKKTESAAKEEPGGAANSSSSDGALSEFLTPTDREKAIMQNLPKREYVIKDEKSIYLGLVDIVFGYLYQYRSSRFENNVESAWNIGKLSASLAALEHHSAHTLKEVIVTSFSRALAYPLFRNWDLCQKVLRDTYDVFRLGRRALLKILLDCKDLFDHHDIYYVYSKILFDDYCVWIQTHAKDSAIRSLASKLHRLEIHKSDIGWNLEAFEDLALETTDDDESEDGSGEQEDMVDAPEGPEAAHDTTKQETFELSKDAASPPPPPPPPAPSSSSQSQPHIPKPEIDDSTPKISLGIGNRNKQKPLIQLINTTPAKVTTVEGTDDSQEPGNSNKDEGNTGLKKNEFLG</sequence>
<keyword evidence="5" id="KW-1185">Reference proteome</keyword>
<evidence type="ECO:0000259" key="3">
    <source>
        <dbReference type="PROSITE" id="PS51203"/>
    </source>
</evidence>
<dbReference type="GO" id="GO:0005654">
    <property type="term" value="C:nucleoplasm"/>
    <property type="evidence" value="ECO:0007669"/>
    <property type="project" value="TreeGrafter"/>
</dbReference>
<feature type="compositionally biased region" description="Low complexity" evidence="2">
    <location>
        <begin position="251"/>
        <end position="264"/>
    </location>
</feature>
<dbReference type="AlphaFoldDB" id="A0A9W7ZVY2"/>
<evidence type="ECO:0000256" key="2">
    <source>
        <dbReference type="SAM" id="MobiDB-lite"/>
    </source>
</evidence>
<feature type="region of interest" description="Disordered" evidence="2">
    <location>
        <begin position="243"/>
        <end position="264"/>
    </location>
</feature>
<feature type="region of interest" description="Disordered" evidence="2">
    <location>
        <begin position="454"/>
        <end position="584"/>
    </location>
</feature>
<reference evidence="4" key="1">
    <citation type="submission" date="2022-07" db="EMBL/GenBank/DDBJ databases">
        <title>Phylogenomic reconstructions and comparative analyses of Kickxellomycotina fungi.</title>
        <authorList>
            <person name="Reynolds N.K."/>
            <person name="Stajich J.E."/>
            <person name="Barry K."/>
            <person name="Grigoriev I.V."/>
            <person name="Crous P."/>
            <person name="Smith M.E."/>
        </authorList>
    </citation>
    <scope>NUCLEOTIDE SEQUENCE</scope>
    <source>
        <strain evidence="4">NBRC 100468</strain>
    </source>
</reference>
<dbReference type="PROSITE" id="PS51203">
    <property type="entry name" value="CS"/>
    <property type="match status" value="1"/>
</dbReference>
<dbReference type="Pfam" id="PF04925">
    <property type="entry name" value="SHQ1"/>
    <property type="match status" value="1"/>
</dbReference>
<dbReference type="GO" id="GO:0051082">
    <property type="term" value="F:unfolded protein binding"/>
    <property type="evidence" value="ECO:0007669"/>
    <property type="project" value="TreeGrafter"/>
</dbReference>
<organism evidence="4 5">
    <name type="scientific">Mycoemilia scoparia</name>
    <dbReference type="NCBI Taxonomy" id="417184"/>
    <lineage>
        <taxon>Eukaryota</taxon>
        <taxon>Fungi</taxon>
        <taxon>Fungi incertae sedis</taxon>
        <taxon>Zoopagomycota</taxon>
        <taxon>Kickxellomycotina</taxon>
        <taxon>Kickxellomycetes</taxon>
        <taxon>Kickxellales</taxon>
        <taxon>Kickxellaceae</taxon>
        <taxon>Mycoemilia</taxon>
    </lineage>
</organism>
<dbReference type="CDD" id="cd06463">
    <property type="entry name" value="p23_like"/>
    <property type="match status" value="1"/>
</dbReference>
<accession>A0A9W7ZVY2</accession>
<dbReference type="Pfam" id="PF21413">
    <property type="entry name" value="SHQ1-like_CS"/>
    <property type="match status" value="1"/>
</dbReference>
<dbReference type="InterPro" id="IPR008978">
    <property type="entry name" value="HSP20-like_chaperone"/>
</dbReference>
<feature type="compositionally biased region" description="Basic and acidic residues" evidence="2">
    <location>
        <begin position="478"/>
        <end position="493"/>
    </location>
</feature>
<feature type="domain" description="CS" evidence="3">
    <location>
        <begin position="1"/>
        <end position="89"/>
    </location>
</feature>
<comment type="similarity">
    <text evidence="1">Belongs to the SHQ1 family.</text>
</comment>
<dbReference type="GO" id="GO:0005737">
    <property type="term" value="C:cytoplasm"/>
    <property type="evidence" value="ECO:0007669"/>
    <property type="project" value="TreeGrafter"/>
</dbReference>
<feature type="compositionally biased region" description="Pro residues" evidence="2">
    <location>
        <begin position="497"/>
        <end position="507"/>
    </location>
</feature>
<gene>
    <name evidence="4" type="ORF">H4219_003290</name>
</gene>